<proteinExistence type="predicted"/>
<organism evidence="4 5">
    <name type="scientific">Euphydryas editha</name>
    <name type="common">Edith's checkerspot</name>
    <dbReference type="NCBI Taxonomy" id="104508"/>
    <lineage>
        <taxon>Eukaryota</taxon>
        <taxon>Metazoa</taxon>
        <taxon>Ecdysozoa</taxon>
        <taxon>Arthropoda</taxon>
        <taxon>Hexapoda</taxon>
        <taxon>Insecta</taxon>
        <taxon>Pterygota</taxon>
        <taxon>Neoptera</taxon>
        <taxon>Endopterygota</taxon>
        <taxon>Lepidoptera</taxon>
        <taxon>Glossata</taxon>
        <taxon>Ditrysia</taxon>
        <taxon>Papilionoidea</taxon>
        <taxon>Nymphalidae</taxon>
        <taxon>Nymphalinae</taxon>
        <taxon>Euphydryas</taxon>
    </lineage>
</organism>
<feature type="region of interest" description="Disordered" evidence="3">
    <location>
        <begin position="34"/>
        <end position="56"/>
    </location>
</feature>
<dbReference type="GO" id="GO:0061700">
    <property type="term" value="C:GATOR2 complex"/>
    <property type="evidence" value="ECO:0007669"/>
    <property type="project" value="TreeGrafter"/>
</dbReference>
<evidence type="ECO:0000256" key="2">
    <source>
        <dbReference type="ARBA" id="ARBA00022737"/>
    </source>
</evidence>
<keyword evidence="5" id="KW-1185">Reference proteome</keyword>
<sequence>MRAWAARHHLCPAGCGHACQAARTAATCATCAPGPRATTSAPPAAATPASSADRRVRARRAVRRVPPGRARPVRLVPGLRARRPPAPHARLGRAPPPLPRRLRPRLPVRLTDACARAELCAVCHQAVRGLFAWCQGCAHGGHLRHMRAWAARHHLCPAGCGHACQPCAACSPGARAARTAATCATCAPGPRATTSAPPAAATPASSADRRVRARRAVRRVPPGRARPVRLVPGLRARRPPAPHARLGRAPPPLPRRLRPRLPVRLTDACARAELCAVCHQAVRGLFAWCQGCAHGGHLRHMRAWAARHHLCPAGCGHACQFG</sequence>
<dbReference type="GO" id="GO:0034198">
    <property type="term" value="P:cellular response to amino acid starvation"/>
    <property type="evidence" value="ECO:0007669"/>
    <property type="project" value="TreeGrafter"/>
</dbReference>
<dbReference type="PANTHER" id="PTHR46200:SF1">
    <property type="entry name" value="GATOR COMPLEX PROTEIN WDR24"/>
    <property type="match status" value="1"/>
</dbReference>
<dbReference type="GO" id="GO:0016239">
    <property type="term" value="P:positive regulation of macroautophagy"/>
    <property type="evidence" value="ECO:0007669"/>
    <property type="project" value="TreeGrafter"/>
</dbReference>
<dbReference type="CDD" id="cd16693">
    <property type="entry name" value="mRING-H2-C3H3C2_WDR24"/>
    <property type="match status" value="2"/>
</dbReference>
<feature type="region of interest" description="Disordered" evidence="3">
    <location>
        <begin position="235"/>
        <end position="257"/>
    </location>
</feature>
<dbReference type="Proteomes" id="UP001153954">
    <property type="component" value="Unassembled WGS sequence"/>
</dbReference>
<feature type="compositionally biased region" description="Low complexity" evidence="3">
    <location>
        <begin position="34"/>
        <end position="51"/>
    </location>
</feature>
<feature type="compositionally biased region" description="Low complexity" evidence="3">
    <location>
        <begin position="189"/>
        <end position="206"/>
    </location>
</feature>
<dbReference type="GO" id="GO:0005829">
    <property type="term" value="C:cytosol"/>
    <property type="evidence" value="ECO:0007669"/>
    <property type="project" value="TreeGrafter"/>
</dbReference>
<evidence type="ECO:0000313" key="4">
    <source>
        <dbReference type="EMBL" id="CAH2095810.1"/>
    </source>
</evidence>
<accession>A0AAU9UG74</accession>
<dbReference type="PANTHER" id="PTHR46200">
    <property type="entry name" value="GATOR COMPLEX PROTEIN WDR24"/>
    <property type="match status" value="1"/>
</dbReference>
<feature type="region of interest" description="Disordered" evidence="3">
    <location>
        <begin position="189"/>
        <end position="213"/>
    </location>
</feature>
<dbReference type="GO" id="GO:1904263">
    <property type="term" value="P:positive regulation of TORC1 signaling"/>
    <property type="evidence" value="ECO:0007669"/>
    <property type="project" value="TreeGrafter"/>
</dbReference>
<protein>
    <submittedName>
        <fullName evidence="4">Uncharacterized protein</fullName>
    </submittedName>
</protein>
<name>A0AAU9UG74_EUPED</name>
<comment type="caution">
    <text evidence="4">The sequence shown here is derived from an EMBL/GenBank/DDBJ whole genome shotgun (WGS) entry which is preliminary data.</text>
</comment>
<dbReference type="AlphaFoldDB" id="A0AAU9UG74"/>
<keyword evidence="1" id="KW-0853">WD repeat</keyword>
<keyword evidence="2" id="KW-0677">Repeat</keyword>
<evidence type="ECO:0000256" key="1">
    <source>
        <dbReference type="ARBA" id="ARBA00022574"/>
    </source>
</evidence>
<feature type="region of interest" description="Disordered" evidence="3">
    <location>
        <begin position="80"/>
        <end position="103"/>
    </location>
</feature>
<dbReference type="EMBL" id="CAKOGL010000016">
    <property type="protein sequence ID" value="CAH2095810.1"/>
    <property type="molecule type" value="Genomic_DNA"/>
</dbReference>
<evidence type="ECO:0000313" key="5">
    <source>
        <dbReference type="Proteomes" id="UP001153954"/>
    </source>
</evidence>
<gene>
    <name evidence="4" type="ORF">EEDITHA_LOCUS11226</name>
</gene>
<dbReference type="InterPro" id="IPR037590">
    <property type="entry name" value="WDR24"/>
</dbReference>
<dbReference type="GO" id="GO:0005774">
    <property type="term" value="C:vacuolar membrane"/>
    <property type="evidence" value="ECO:0007669"/>
    <property type="project" value="TreeGrafter"/>
</dbReference>
<reference evidence="4" key="1">
    <citation type="submission" date="2022-03" db="EMBL/GenBank/DDBJ databases">
        <authorList>
            <person name="Tunstrom K."/>
        </authorList>
    </citation>
    <scope>NUCLEOTIDE SEQUENCE</scope>
</reference>
<evidence type="ECO:0000256" key="3">
    <source>
        <dbReference type="SAM" id="MobiDB-lite"/>
    </source>
</evidence>